<proteinExistence type="predicted"/>
<dbReference type="EMBL" id="VSSQ01037417">
    <property type="protein sequence ID" value="MPM90098.1"/>
    <property type="molecule type" value="Genomic_DNA"/>
</dbReference>
<reference evidence="1" key="1">
    <citation type="submission" date="2019-08" db="EMBL/GenBank/DDBJ databases">
        <authorList>
            <person name="Kucharzyk K."/>
            <person name="Murdoch R.W."/>
            <person name="Higgins S."/>
            <person name="Loffler F."/>
        </authorList>
    </citation>
    <scope>NUCLEOTIDE SEQUENCE</scope>
</reference>
<sequence length="68" mass="7536">MALTVHHIVVLQDVLAHLEVLRLDLLLCTLDGPGDHLHVDGLIIGNVKRDHGALNDLTFEQPQQIVLE</sequence>
<accession>A0A645DLZ4</accession>
<protein>
    <submittedName>
        <fullName evidence="1">Uncharacterized protein</fullName>
    </submittedName>
</protein>
<dbReference type="AlphaFoldDB" id="A0A645DLZ4"/>
<name>A0A645DLZ4_9ZZZZ</name>
<comment type="caution">
    <text evidence="1">The sequence shown here is derived from an EMBL/GenBank/DDBJ whole genome shotgun (WGS) entry which is preliminary data.</text>
</comment>
<gene>
    <name evidence="1" type="ORF">SDC9_137215</name>
</gene>
<organism evidence="1">
    <name type="scientific">bioreactor metagenome</name>
    <dbReference type="NCBI Taxonomy" id="1076179"/>
    <lineage>
        <taxon>unclassified sequences</taxon>
        <taxon>metagenomes</taxon>
        <taxon>ecological metagenomes</taxon>
    </lineage>
</organism>
<evidence type="ECO:0000313" key="1">
    <source>
        <dbReference type="EMBL" id="MPM90098.1"/>
    </source>
</evidence>